<gene>
    <name evidence="4" type="primary">nifS</name>
    <name evidence="4" type="ordered locus">MMOB0790</name>
</gene>
<keyword evidence="4" id="KW-0808">Transferase</keyword>
<proteinExistence type="predicted"/>
<reference evidence="4 5" key="1">
    <citation type="journal article" date="2004" name="Genome Res.">
        <title>The complete genome and proteome of Mycoplasma mobile.</title>
        <authorList>
            <person name="Jaffe J.D."/>
            <person name="Stange-Thomann N."/>
            <person name="Smith C."/>
            <person name="DeCaprio D."/>
            <person name="Fisher S."/>
            <person name="Butler J."/>
            <person name="Calvo S."/>
            <person name="Elkins T."/>
            <person name="FitzGerald M.G."/>
            <person name="Hafez N."/>
            <person name="Kodira C.D."/>
            <person name="Major J."/>
            <person name="Wang S."/>
            <person name="Wilkinson J."/>
            <person name="Nicol R."/>
            <person name="Nusbaum C."/>
            <person name="Birren B."/>
            <person name="Berg H.C."/>
            <person name="Church G.M."/>
        </authorList>
    </citation>
    <scope>NUCLEOTIDE SEQUENCE [LARGE SCALE GENOMIC DNA]</scope>
    <source>
        <strain evidence="5">ATCC 43663 / 163K / NCTC 11711</strain>
    </source>
</reference>
<evidence type="ECO:0000256" key="2">
    <source>
        <dbReference type="ARBA" id="ARBA00022898"/>
    </source>
</evidence>
<evidence type="ECO:0000313" key="5">
    <source>
        <dbReference type="Proteomes" id="UP000009072"/>
    </source>
</evidence>
<keyword evidence="2" id="KW-0663">Pyridoxal phosphate</keyword>
<dbReference type="InterPro" id="IPR000192">
    <property type="entry name" value="Aminotrans_V_dom"/>
</dbReference>
<feature type="domain" description="Aminotransferase class V" evidence="3">
    <location>
        <begin position="16"/>
        <end position="376"/>
    </location>
</feature>
<dbReference type="eggNOG" id="COG0520">
    <property type="taxonomic scope" value="Bacteria"/>
</dbReference>
<evidence type="ECO:0000256" key="1">
    <source>
        <dbReference type="ARBA" id="ARBA00001933"/>
    </source>
</evidence>
<name>Q6KIL1_MYCM1</name>
<sequence>MNEEFRNQFPILKKIIYLDSAALVQKPLSVIKANEEYYSNFSVNSHSSDSLLGIKALKNIEDTREKVANLINGNSNEIIITSGTTQSLNMVALMLKRLLKENDEIILSTFNHSSNMVPWIEIAKEVNAKIIFSEESENDSIINRITKKTKLIAISQVNNALLKKKNLKSLYEICKDKNIILINDAAQAVISEKIDLKNESDVVVFSSNKMFGPTGIGVLAVKKELLVKLKPAYYGGGSTVSMNGEKWESSKSIKAFEAGTPNLAGIYQFSKAIDFVQKYVLNDESKKYLLNLSIYLHQQLKLLKDIEIISQDSDFIAIFRLKKYPSQDVVSYLGHNNIYVRAGDFCVKNLKFLKENNGYIRVSLTYYNNKNDIDNLIEKIQKEAFYEFL</sequence>
<dbReference type="GO" id="GO:0008483">
    <property type="term" value="F:transaminase activity"/>
    <property type="evidence" value="ECO:0007669"/>
    <property type="project" value="UniProtKB-KW"/>
</dbReference>
<accession>Q6KIL1</accession>
<dbReference type="InterPro" id="IPR015422">
    <property type="entry name" value="PyrdxlP-dep_Trfase_small"/>
</dbReference>
<dbReference type="Gene3D" id="3.40.640.10">
    <property type="entry name" value="Type I PLP-dependent aspartate aminotransferase-like (Major domain)"/>
    <property type="match status" value="1"/>
</dbReference>
<dbReference type="STRING" id="267748.MMOB0790"/>
<dbReference type="PANTHER" id="PTHR43586:SF8">
    <property type="entry name" value="CYSTEINE DESULFURASE 1, CHLOROPLASTIC"/>
    <property type="match status" value="1"/>
</dbReference>
<dbReference type="HOGENOM" id="CLU_003433_2_5_14"/>
<evidence type="ECO:0000313" key="4">
    <source>
        <dbReference type="EMBL" id="AAT27565.1"/>
    </source>
</evidence>
<dbReference type="PANTHER" id="PTHR43586">
    <property type="entry name" value="CYSTEINE DESULFURASE"/>
    <property type="match status" value="1"/>
</dbReference>
<keyword evidence="4" id="KW-0032">Aminotransferase</keyword>
<dbReference type="InterPro" id="IPR015421">
    <property type="entry name" value="PyrdxlP-dep_Trfase_major"/>
</dbReference>
<dbReference type="EMBL" id="AE017308">
    <property type="protein sequence ID" value="AAT27565.1"/>
    <property type="molecule type" value="Genomic_DNA"/>
</dbReference>
<dbReference type="Gene3D" id="3.90.1150.10">
    <property type="entry name" value="Aspartate Aminotransferase, domain 1"/>
    <property type="match status" value="1"/>
</dbReference>
<comment type="cofactor">
    <cofactor evidence="1">
        <name>pyridoxal 5'-phosphate</name>
        <dbReference type="ChEBI" id="CHEBI:597326"/>
    </cofactor>
</comment>
<keyword evidence="5" id="KW-1185">Reference proteome</keyword>
<evidence type="ECO:0000259" key="3">
    <source>
        <dbReference type="Pfam" id="PF00266"/>
    </source>
</evidence>
<protein>
    <submittedName>
        <fullName evidence="4">Aminotransferase protein S homolog</fullName>
    </submittedName>
</protein>
<dbReference type="InterPro" id="IPR015424">
    <property type="entry name" value="PyrdxlP-dep_Trfase"/>
</dbReference>
<dbReference type="OrthoDB" id="9804366at2"/>
<dbReference type="Pfam" id="PF00266">
    <property type="entry name" value="Aminotran_5"/>
    <property type="match status" value="1"/>
</dbReference>
<organism evidence="4 5">
    <name type="scientific">Mycoplasma mobile (strain ATCC 43663 / 163K / NCTC 11711)</name>
    <name type="common">Mesomycoplasma mobile</name>
    <dbReference type="NCBI Taxonomy" id="267748"/>
    <lineage>
        <taxon>Bacteria</taxon>
        <taxon>Bacillati</taxon>
        <taxon>Mycoplasmatota</taxon>
        <taxon>Mycoplasmoidales</taxon>
        <taxon>Metamycoplasmataceae</taxon>
        <taxon>Mesomycoplasma</taxon>
    </lineage>
</organism>
<dbReference type="RefSeq" id="WP_011264599.1">
    <property type="nucleotide sequence ID" value="NC_006908.1"/>
</dbReference>
<dbReference type="KEGG" id="mmo:MMOB0790"/>
<dbReference type="Proteomes" id="UP000009072">
    <property type="component" value="Chromosome"/>
</dbReference>
<dbReference type="AlphaFoldDB" id="Q6KIL1"/>
<dbReference type="SUPFAM" id="SSF53383">
    <property type="entry name" value="PLP-dependent transferases"/>
    <property type="match status" value="1"/>
</dbReference>